<keyword evidence="1" id="KW-0479">Metal-binding</keyword>
<gene>
    <name evidence="8" type="ORF">ASPCAL11933</name>
</gene>
<evidence type="ECO:0000256" key="5">
    <source>
        <dbReference type="PROSITE-ProRule" id="PRU00175"/>
    </source>
</evidence>
<feature type="compositionally biased region" description="Low complexity" evidence="6">
    <location>
        <begin position="26"/>
        <end position="37"/>
    </location>
</feature>
<dbReference type="OrthoDB" id="1431934at2759"/>
<dbReference type="PROSITE" id="PS50089">
    <property type="entry name" value="ZF_RING_2"/>
    <property type="match status" value="1"/>
</dbReference>
<evidence type="ECO:0000256" key="4">
    <source>
        <dbReference type="ARBA" id="ARBA00022833"/>
    </source>
</evidence>
<dbReference type="PANTHER" id="PTHR11685">
    <property type="entry name" value="RBR FAMILY RING FINGER AND IBR DOMAIN-CONTAINING"/>
    <property type="match status" value="1"/>
</dbReference>
<dbReference type="CDD" id="cd20335">
    <property type="entry name" value="BRcat_RBR"/>
    <property type="match status" value="1"/>
</dbReference>
<feature type="compositionally biased region" description="Basic and acidic residues" evidence="6">
    <location>
        <begin position="342"/>
        <end position="415"/>
    </location>
</feature>
<dbReference type="GO" id="GO:0016567">
    <property type="term" value="P:protein ubiquitination"/>
    <property type="evidence" value="ECO:0007669"/>
    <property type="project" value="InterPro"/>
</dbReference>
<name>A0A0U5H4F7_ASPCI</name>
<dbReference type="InterPro" id="IPR002867">
    <property type="entry name" value="IBR_dom"/>
</dbReference>
<evidence type="ECO:0000313" key="9">
    <source>
        <dbReference type="Proteomes" id="UP000054771"/>
    </source>
</evidence>
<keyword evidence="3" id="KW-0833">Ubl conjugation pathway</keyword>
<organism evidence="8 9">
    <name type="scientific">Aspergillus calidoustus</name>
    <dbReference type="NCBI Taxonomy" id="454130"/>
    <lineage>
        <taxon>Eukaryota</taxon>
        <taxon>Fungi</taxon>
        <taxon>Dikarya</taxon>
        <taxon>Ascomycota</taxon>
        <taxon>Pezizomycotina</taxon>
        <taxon>Eurotiomycetes</taxon>
        <taxon>Eurotiomycetidae</taxon>
        <taxon>Eurotiales</taxon>
        <taxon>Aspergillaceae</taxon>
        <taxon>Aspergillus</taxon>
        <taxon>Aspergillus subgen. Nidulantes</taxon>
    </lineage>
</organism>
<evidence type="ECO:0000259" key="7">
    <source>
        <dbReference type="PROSITE" id="PS50089"/>
    </source>
</evidence>
<sequence>MGNLVSKVRGRGNGFDQRRPKLHGCPSFPTPSYSTSSTYSEDFDVASSVGWSTFQSDDFNSTTISLSVPEYYANRARGDGNHYTSLAHGAGQSRRGSSLVARGPEERAITRKPITSRSVSLASTADTARSEHLVQGRDTSTYGSERVDSRQPPRPSMPSSSRKECIACLEELRSSSFPGVPITPWCEHPAGQICKPCLKRSLQAQLEGMGNEGFACPICKKPMSEGDVQKWAKPDVVRRYNSIRTRKTLADDPNFIWCSNPKCGGGQIHASGAESPIMTCMYCHARTCFTHQRPWHEGLTCYEYDHPEVVIEREERERREEAAAQRELQQQVEADEVLARELEAADNKNHRRREVDRKKTAEKRAAKQEADRRARQAKEERRRREEQERRQREDRQRDRQKRLDEERLGEAEVRGTSKGWRLQAYHLHKV</sequence>
<dbReference type="SUPFAM" id="SSF57850">
    <property type="entry name" value="RING/U-box"/>
    <property type="match status" value="2"/>
</dbReference>
<dbReference type="Proteomes" id="UP000054771">
    <property type="component" value="Unassembled WGS sequence"/>
</dbReference>
<dbReference type="Pfam" id="PF01485">
    <property type="entry name" value="IBR"/>
    <property type="match status" value="1"/>
</dbReference>
<dbReference type="InterPro" id="IPR031127">
    <property type="entry name" value="E3_UB_ligase_RBR"/>
</dbReference>
<dbReference type="Gene3D" id="3.30.40.10">
    <property type="entry name" value="Zinc/RING finger domain, C3HC4 (zinc finger)"/>
    <property type="match status" value="1"/>
</dbReference>
<evidence type="ECO:0000256" key="1">
    <source>
        <dbReference type="ARBA" id="ARBA00022723"/>
    </source>
</evidence>
<evidence type="ECO:0000313" key="8">
    <source>
        <dbReference type="EMBL" id="CEL08788.1"/>
    </source>
</evidence>
<dbReference type="GO" id="GO:0004842">
    <property type="term" value="F:ubiquitin-protein transferase activity"/>
    <property type="evidence" value="ECO:0007669"/>
    <property type="project" value="InterPro"/>
</dbReference>
<dbReference type="SMART" id="SM00647">
    <property type="entry name" value="IBR"/>
    <property type="match status" value="1"/>
</dbReference>
<evidence type="ECO:0000256" key="2">
    <source>
        <dbReference type="ARBA" id="ARBA00022771"/>
    </source>
</evidence>
<feature type="region of interest" description="Disordered" evidence="6">
    <location>
        <begin position="342"/>
        <end position="420"/>
    </location>
</feature>
<evidence type="ECO:0000256" key="3">
    <source>
        <dbReference type="ARBA" id="ARBA00022786"/>
    </source>
</evidence>
<accession>A0A0U5H4F7</accession>
<dbReference type="STRING" id="454130.A0A0U5H4F7"/>
<feature type="compositionally biased region" description="Polar residues" evidence="6">
    <location>
        <begin position="113"/>
        <end position="127"/>
    </location>
</feature>
<reference evidence="9" key="1">
    <citation type="journal article" date="2016" name="Genome Announc.">
        <title>Draft genome sequences of fungus Aspergillus calidoustus.</title>
        <authorList>
            <person name="Horn F."/>
            <person name="Linde J."/>
            <person name="Mattern D.J."/>
            <person name="Walther G."/>
            <person name="Guthke R."/>
            <person name="Scherlach K."/>
            <person name="Martin K."/>
            <person name="Brakhage A.A."/>
            <person name="Petzke L."/>
            <person name="Valiante V."/>
        </authorList>
    </citation>
    <scope>NUCLEOTIDE SEQUENCE [LARGE SCALE GENOMIC DNA]</scope>
    <source>
        <strain evidence="9">SF006504</strain>
    </source>
</reference>
<keyword evidence="4" id="KW-0862">Zinc</keyword>
<feature type="region of interest" description="Disordered" evidence="6">
    <location>
        <begin position="1"/>
        <end position="37"/>
    </location>
</feature>
<dbReference type="InterPro" id="IPR013083">
    <property type="entry name" value="Znf_RING/FYVE/PHD"/>
</dbReference>
<keyword evidence="2 5" id="KW-0863">Zinc-finger</keyword>
<proteinExistence type="predicted"/>
<protein>
    <recommendedName>
        <fullName evidence="7">RING-type domain-containing protein</fullName>
    </recommendedName>
</protein>
<dbReference type="InterPro" id="IPR001841">
    <property type="entry name" value="Znf_RING"/>
</dbReference>
<dbReference type="AlphaFoldDB" id="A0A0U5H4F7"/>
<evidence type="ECO:0000256" key="6">
    <source>
        <dbReference type="SAM" id="MobiDB-lite"/>
    </source>
</evidence>
<dbReference type="GO" id="GO:0008270">
    <property type="term" value="F:zinc ion binding"/>
    <property type="evidence" value="ECO:0007669"/>
    <property type="project" value="UniProtKB-KW"/>
</dbReference>
<feature type="region of interest" description="Disordered" evidence="6">
    <location>
        <begin position="112"/>
        <end position="161"/>
    </location>
</feature>
<feature type="domain" description="RING-type" evidence="7">
    <location>
        <begin position="165"/>
        <end position="220"/>
    </location>
</feature>
<keyword evidence="9" id="KW-1185">Reference proteome</keyword>
<dbReference type="EMBL" id="CDMC01000012">
    <property type="protein sequence ID" value="CEL08788.1"/>
    <property type="molecule type" value="Genomic_DNA"/>
</dbReference>